<gene>
    <name evidence="3" type="ORF">HYPSUDRAFT_74067</name>
</gene>
<feature type="transmembrane region" description="Helical" evidence="1">
    <location>
        <begin position="138"/>
        <end position="156"/>
    </location>
</feature>
<proteinExistence type="predicted"/>
<dbReference type="PANTHER" id="PTHR40465">
    <property type="entry name" value="CHROMOSOME 1, WHOLE GENOME SHOTGUN SEQUENCE"/>
    <property type="match status" value="1"/>
</dbReference>
<feature type="transmembrane region" description="Helical" evidence="1">
    <location>
        <begin position="23"/>
        <end position="44"/>
    </location>
</feature>
<keyword evidence="4" id="KW-1185">Reference proteome</keyword>
<feature type="transmembrane region" description="Helical" evidence="1">
    <location>
        <begin position="246"/>
        <end position="271"/>
    </location>
</feature>
<dbReference type="OMA" id="ENSIDTM"/>
<name>A0A0D2PDG5_HYPSF</name>
<dbReference type="Proteomes" id="UP000054270">
    <property type="component" value="Unassembled WGS sequence"/>
</dbReference>
<feature type="transmembrane region" description="Helical" evidence="1">
    <location>
        <begin position="114"/>
        <end position="133"/>
    </location>
</feature>
<evidence type="ECO:0000259" key="2">
    <source>
        <dbReference type="Pfam" id="PF20152"/>
    </source>
</evidence>
<dbReference type="AlphaFoldDB" id="A0A0D2PDG5"/>
<keyword evidence="1" id="KW-1133">Transmembrane helix</keyword>
<keyword evidence="1" id="KW-0472">Membrane</keyword>
<dbReference type="EMBL" id="KN817520">
    <property type="protein sequence ID" value="KJA28904.1"/>
    <property type="molecule type" value="Genomic_DNA"/>
</dbReference>
<feature type="transmembrane region" description="Helical" evidence="1">
    <location>
        <begin position="56"/>
        <end position="80"/>
    </location>
</feature>
<accession>A0A0D2PDG5</accession>
<feature type="transmembrane region" description="Helical" evidence="1">
    <location>
        <begin position="204"/>
        <end position="225"/>
    </location>
</feature>
<dbReference type="STRING" id="945553.A0A0D2PDG5"/>
<organism evidence="3 4">
    <name type="scientific">Hypholoma sublateritium (strain FD-334 SS-4)</name>
    <dbReference type="NCBI Taxonomy" id="945553"/>
    <lineage>
        <taxon>Eukaryota</taxon>
        <taxon>Fungi</taxon>
        <taxon>Dikarya</taxon>
        <taxon>Basidiomycota</taxon>
        <taxon>Agaricomycotina</taxon>
        <taxon>Agaricomycetes</taxon>
        <taxon>Agaricomycetidae</taxon>
        <taxon>Agaricales</taxon>
        <taxon>Agaricineae</taxon>
        <taxon>Strophariaceae</taxon>
        <taxon>Hypholoma</taxon>
    </lineage>
</organism>
<dbReference type="InterPro" id="IPR045339">
    <property type="entry name" value="DUF6534"/>
</dbReference>
<sequence>MDSQAAAAEAYIVIVQGIYRTVLIGYLLATSLYGITILQTFFYFRHYSKDYWPVKITVILLSALDTVATGLVTASLYTYLVDGFGKPILDIDIIPLIPKAELIWTSTFATENGIVTAIIWVVQLFYAFQIWLVSRSKLIPAAIISLSLVAFALGISELDHFVLSFKNPLFWPPVLMRNLEDTFTIFQNPNLATLAVKKDNIVRGVIKGITVVADIIIASSLVTFFHSKRTGIKRQDEMTGNILDKLIVYAGSRGALLTLCQIVYFILFTAFPNHTYWLPAHQMIPKVYVNSVLASLNARKAFERVKASDDTLLSNLNTTTSLSFRTMHGEGTNRVVITKEITEDVDGKKTHLVESQ</sequence>
<protein>
    <recommendedName>
        <fullName evidence="2">DUF6534 domain-containing protein</fullName>
    </recommendedName>
</protein>
<dbReference type="PANTHER" id="PTHR40465:SF1">
    <property type="entry name" value="DUF6534 DOMAIN-CONTAINING PROTEIN"/>
    <property type="match status" value="1"/>
</dbReference>
<evidence type="ECO:0000313" key="4">
    <source>
        <dbReference type="Proteomes" id="UP000054270"/>
    </source>
</evidence>
<evidence type="ECO:0000313" key="3">
    <source>
        <dbReference type="EMBL" id="KJA28904.1"/>
    </source>
</evidence>
<keyword evidence="1" id="KW-0812">Transmembrane</keyword>
<evidence type="ECO:0000256" key="1">
    <source>
        <dbReference type="SAM" id="Phobius"/>
    </source>
</evidence>
<dbReference type="OrthoDB" id="3270417at2759"/>
<dbReference type="Pfam" id="PF20152">
    <property type="entry name" value="DUF6534"/>
    <property type="match status" value="1"/>
</dbReference>
<reference evidence="4" key="1">
    <citation type="submission" date="2014-04" db="EMBL/GenBank/DDBJ databases">
        <title>Evolutionary Origins and Diversification of the Mycorrhizal Mutualists.</title>
        <authorList>
            <consortium name="DOE Joint Genome Institute"/>
            <consortium name="Mycorrhizal Genomics Consortium"/>
            <person name="Kohler A."/>
            <person name="Kuo A."/>
            <person name="Nagy L.G."/>
            <person name="Floudas D."/>
            <person name="Copeland A."/>
            <person name="Barry K.W."/>
            <person name="Cichocki N."/>
            <person name="Veneault-Fourrey C."/>
            <person name="LaButti K."/>
            <person name="Lindquist E.A."/>
            <person name="Lipzen A."/>
            <person name="Lundell T."/>
            <person name="Morin E."/>
            <person name="Murat C."/>
            <person name="Riley R."/>
            <person name="Ohm R."/>
            <person name="Sun H."/>
            <person name="Tunlid A."/>
            <person name="Henrissat B."/>
            <person name="Grigoriev I.V."/>
            <person name="Hibbett D.S."/>
            <person name="Martin F."/>
        </authorList>
    </citation>
    <scope>NUCLEOTIDE SEQUENCE [LARGE SCALE GENOMIC DNA]</scope>
    <source>
        <strain evidence="4">FD-334 SS-4</strain>
    </source>
</reference>
<feature type="domain" description="DUF6534" evidence="2">
    <location>
        <begin position="210"/>
        <end position="300"/>
    </location>
</feature>